<keyword evidence="4" id="KW-1185">Reference proteome</keyword>
<feature type="region of interest" description="Disordered" evidence="1">
    <location>
        <begin position="242"/>
        <end position="426"/>
    </location>
</feature>
<feature type="compositionally biased region" description="Acidic residues" evidence="1">
    <location>
        <begin position="258"/>
        <end position="268"/>
    </location>
</feature>
<reference evidence="3" key="1">
    <citation type="submission" date="2021-03" db="EMBL/GenBank/DDBJ databases">
        <title>Comparative genomics and phylogenomic investigation of the class Geoglossomycetes provide insights into ecological specialization and systematics.</title>
        <authorList>
            <person name="Melie T."/>
            <person name="Pirro S."/>
            <person name="Miller A.N."/>
            <person name="Quandt A."/>
        </authorList>
    </citation>
    <scope>NUCLEOTIDE SEQUENCE</scope>
    <source>
        <strain evidence="3">CAQ_001_2017</strain>
    </source>
</reference>
<organism evidence="3 4">
    <name type="scientific">Trichoglossum hirsutum</name>
    <dbReference type="NCBI Taxonomy" id="265104"/>
    <lineage>
        <taxon>Eukaryota</taxon>
        <taxon>Fungi</taxon>
        <taxon>Dikarya</taxon>
        <taxon>Ascomycota</taxon>
        <taxon>Pezizomycotina</taxon>
        <taxon>Geoglossomycetes</taxon>
        <taxon>Geoglossales</taxon>
        <taxon>Geoglossaceae</taxon>
        <taxon>Trichoglossum</taxon>
    </lineage>
</organism>
<keyword evidence="2" id="KW-0472">Membrane</keyword>
<evidence type="ECO:0000313" key="3">
    <source>
        <dbReference type="EMBL" id="KAH0552849.1"/>
    </source>
</evidence>
<feature type="compositionally biased region" description="Polar residues" evidence="1">
    <location>
        <begin position="61"/>
        <end position="71"/>
    </location>
</feature>
<keyword evidence="2" id="KW-0812">Transmembrane</keyword>
<comment type="caution">
    <text evidence="3">The sequence shown here is derived from an EMBL/GenBank/DDBJ whole genome shotgun (WGS) entry which is preliminary data.</text>
</comment>
<name>A0A9P8L7Q0_9PEZI</name>
<evidence type="ECO:0000256" key="2">
    <source>
        <dbReference type="SAM" id="Phobius"/>
    </source>
</evidence>
<accession>A0A9P8L7Q0</accession>
<evidence type="ECO:0000256" key="1">
    <source>
        <dbReference type="SAM" id="MobiDB-lite"/>
    </source>
</evidence>
<sequence length="426" mass="46034">MMNQYIFYCDSVAPQTITLSFTNTKTGSLVTPPGWTSGAPRPSNPPPAPPDSASATASHPQVSAPSNTTRPSAVATGKTLSSGVIAAISLAAVAIVAVTSATIFWFCIRPWLKNRGLQTTLPLPRVSVHENDNYPWGPDSLAPKPLDRRSIPYPSAHSELPAHLPRLLGDEKKQSDIGSDDMETGIEPVEDGYNRGSSRGEISPLPSPDPHSIGSGTPSGIIDRSGAISPVSIAATDGSGRRQRFGFLTPENAMTGYVEEDDDDEEEEGIRTELEGSPSFHTLGSIRRKRDSMPKELDSKRNSTPKELDSNRNPTLKELDSKRESILEEQPPTPGEEKAPKEEPSKEEALKEDTSKEETPEVAAKEEASKEEASKEEAPKEEAPKEETSGEETPKEASKETSKEETPKEAPKQTPEDIPEEPPKAE</sequence>
<feature type="transmembrane region" description="Helical" evidence="2">
    <location>
        <begin position="84"/>
        <end position="108"/>
    </location>
</feature>
<feature type="compositionally biased region" description="Basic and acidic residues" evidence="1">
    <location>
        <begin position="291"/>
        <end position="326"/>
    </location>
</feature>
<dbReference type="Proteomes" id="UP000750711">
    <property type="component" value="Unassembled WGS sequence"/>
</dbReference>
<evidence type="ECO:0000313" key="4">
    <source>
        <dbReference type="Proteomes" id="UP000750711"/>
    </source>
</evidence>
<dbReference type="AlphaFoldDB" id="A0A9P8L7Q0"/>
<keyword evidence="2" id="KW-1133">Transmembrane helix</keyword>
<feature type="compositionally biased region" description="Basic and acidic residues" evidence="1">
    <location>
        <begin position="335"/>
        <end position="426"/>
    </location>
</feature>
<feature type="compositionally biased region" description="Low complexity" evidence="1">
    <location>
        <begin position="51"/>
        <end position="60"/>
    </location>
</feature>
<feature type="region of interest" description="Disordered" evidence="1">
    <location>
        <begin position="30"/>
        <end position="74"/>
    </location>
</feature>
<dbReference type="EMBL" id="JAGHQM010001747">
    <property type="protein sequence ID" value="KAH0552849.1"/>
    <property type="molecule type" value="Genomic_DNA"/>
</dbReference>
<feature type="region of interest" description="Disordered" evidence="1">
    <location>
        <begin position="127"/>
        <end position="225"/>
    </location>
</feature>
<protein>
    <submittedName>
        <fullName evidence="3">Uncharacterized protein</fullName>
    </submittedName>
</protein>
<feature type="compositionally biased region" description="Acidic residues" evidence="1">
    <location>
        <begin position="178"/>
        <end position="190"/>
    </location>
</feature>
<proteinExistence type="predicted"/>
<gene>
    <name evidence="3" type="ORF">GP486_006951</name>
</gene>